<dbReference type="Pfam" id="PF14015">
    <property type="entry name" value="DUF4231"/>
    <property type="match status" value="1"/>
</dbReference>
<feature type="transmembrane region" description="Helical" evidence="1">
    <location>
        <begin position="173"/>
        <end position="194"/>
    </location>
</feature>
<dbReference type="AlphaFoldDB" id="A0A928ZXR7"/>
<name>A0A928ZXR7_LEPEC</name>
<dbReference type="NCBIfam" id="NF033634">
    <property type="entry name" value="SLATT_1"/>
    <property type="match status" value="1"/>
</dbReference>
<proteinExistence type="predicted"/>
<reference evidence="2" key="1">
    <citation type="submission" date="2020-10" db="EMBL/GenBank/DDBJ databases">
        <authorList>
            <person name="Castelo-Branco R."/>
            <person name="Eusebio N."/>
            <person name="Adriana R."/>
            <person name="Vieira A."/>
            <person name="Brugerolle De Fraissinette N."/>
            <person name="Rezende De Castro R."/>
            <person name="Schneider M.P."/>
            <person name="Vasconcelos V."/>
            <person name="Leao P.N."/>
        </authorList>
    </citation>
    <scope>NUCLEOTIDE SEQUENCE</scope>
    <source>
        <strain evidence="2">LEGE 11479</strain>
    </source>
</reference>
<feature type="transmembrane region" description="Helical" evidence="1">
    <location>
        <begin position="140"/>
        <end position="161"/>
    </location>
</feature>
<keyword evidence="1" id="KW-0812">Transmembrane</keyword>
<dbReference type="InterPro" id="IPR025325">
    <property type="entry name" value="DUF4231"/>
</dbReference>
<evidence type="ECO:0000313" key="2">
    <source>
        <dbReference type="EMBL" id="MBE9069360.1"/>
    </source>
</evidence>
<dbReference type="EMBL" id="JADEXP010000265">
    <property type="protein sequence ID" value="MBE9069360.1"/>
    <property type="molecule type" value="Genomic_DNA"/>
</dbReference>
<keyword evidence="3" id="KW-1185">Reference proteome</keyword>
<evidence type="ECO:0000313" key="3">
    <source>
        <dbReference type="Proteomes" id="UP000615026"/>
    </source>
</evidence>
<feature type="transmembrane region" description="Helical" evidence="1">
    <location>
        <begin position="59"/>
        <end position="80"/>
    </location>
</feature>
<comment type="caution">
    <text evidence="2">The sequence shown here is derived from an EMBL/GenBank/DDBJ whole genome shotgun (WGS) entry which is preliminary data.</text>
</comment>
<organism evidence="2 3">
    <name type="scientific">Leptolyngbya cf. ectocarpi LEGE 11479</name>
    <dbReference type="NCBI Taxonomy" id="1828722"/>
    <lineage>
        <taxon>Bacteria</taxon>
        <taxon>Bacillati</taxon>
        <taxon>Cyanobacteriota</taxon>
        <taxon>Cyanophyceae</taxon>
        <taxon>Leptolyngbyales</taxon>
        <taxon>Leptolyngbyaceae</taxon>
        <taxon>Leptolyngbya group</taxon>
        <taxon>Leptolyngbya</taxon>
    </lineage>
</organism>
<feature type="transmembrane region" description="Helical" evidence="1">
    <location>
        <begin position="33"/>
        <end position="53"/>
    </location>
</feature>
<accession>A0A928ZXR7</accession>
<gene>
    <name evidence="2" type="ORF">IQ260_22200</name>
</gene>
<dbReference type="RefSeq" id="WP_193995267.1">
    <property type="nucleotide sequence ID" value="NZ_JADEXP010000265.1"/>
</dbReference>
<protein>
    <submittedName>
        <fullName evidence="2">DUF4231 domain-containing protein</fullName>
    </submittedName>
</protein>
<evidence type="ECO:0000256" key="1">
    <source>
        <dbReference type="SAM" id="Phobius"/>
    </source>
</evidence>
<keyword evidence="1" id="KW-0472">Membrane</keyword>
<sequence length="277" mass="31259">MTSKTPDSFKIRLNPADLTSGIDSKSVPLTFRLIEFLLLSICIVLVAFLVLSLGHRETVIYALAIVSILLLVLVFNRQVLKDYRKSSQKQENEKKAGLYSIVLEDSASDKSMNLMRQRALQYCQDLINDYKETRRTSRSIYYVFQISTIILSGVTPILVLLDKVEVQSNWVKWLPVIFPAIASIVTSISTSFPFQENSVAANTAVELLEAEQERFILGVTPAYRFFDIEDEAKRKRKIQESVESFVNQVNQIHLKQIAAATQPEPSKANEKGTPALV</sequence>
<keyword evidence="1" id="KW-1133">Transmembrane helix</keyword>
<dbReference type="Proteomes" id="UP000615026">
    <property type="component" value="Unassembled WGS sequence"/>
</dbReference>